<keyword evidence="1" id="KW-0378">Hydrolase</keyword>
<gene>
    <name evidence="4" type="ORF">MNBD_GAMMA16-2146</name>
</gene>
<feature type="domain" description="RecJ OB" evidence="3">
    <location>
        <begin position="268"/>
        <end position="370"/>
    </location>
</feature>
<accession>A0A3B0ZGJ8</accession>
<sequence>MLRKQGFFGNESGPNLAELLDLVALGTVADVVPLDHNNRILVGQGLARIRAGKCSVGISALISVAKRNPSTLASTDLGFALGPRLNAAGRLDDMSLGIELLLTDDRAHATELAQRLDGLNHERRQIETEMKAEAMLILDEMELDASAGKKEELPTGLCLFEPHWHQGVIGILASRIKDRLHRPVIIFAQTDDGSLKGSARSVPGLHIRDALDAVAAHHPGLLSKFGGHAMAAGLSLAADDFNRFREAFDSEVRRHLSAEDLRREILSDGELGDDELNLELAETLRAGGPWGQGFPEPLFDGVFELVNRRIVGEKHLKLVVRPAGSQQVIDAIAFNTVDDDWPVDVKQVELAYRLDVNEFKGKRSVQLMVEYIEPV</sequence>
<keyword evidence="4" id="KW-0269">Exonuclease</keyword>
<dbReference type="GO" id="GO:0004527">
    <property type="term" value="F:exonuclease activity"/>
    <property type="evidence" value="ECO:0007669"/>
    <property type="project" value="UniProtKB-KW"/>
</dbReference>
<protein>
    <submittedName>
        <fullName evidence="4">Single-stranded-DNA-specific exonuclease RecJ</fullName>
    </submittedName>
</protein>
<dbReference type="GO" id="GO:0003676">
    <property type="term" value="F:nucleic acid binding"/>
    <property type="evidence" value="ECO:0007669"/>
    <property type="project" value="InterPro"/>
</dbReference>
<dbReference type="PANTHER" id="PTHR30255">
    <property type="entry name" value="SINGLE-STRANDED-DNA-SPECIFIC EXONUCLEASE RECJ"/>
    <property type="match status" value="1"/>
</dbReference>
<name>A0A3B0ZGJ8_9ZZZZ</name>
<proteinExistence type="predicted"/>
<evidence type="ECO:0000256" key="1">
    <source>
        <dbReference type="ARBA" id="ARBA00022801"/>
    </source>
</evidence>
<evidence type="ECO:0000259" key="3">
    <source>
        <dbReference type="Pfam" id="PF17768"/>
    </source>
</evidence>
<keyword evidence="4" id="KW-0540">Nuclease</keyword>
<dbReference type="Pfam" id="PF02272">
    <property type="entry name" value="DHHA1"/>
    <property type="match status" value="1"/>
</dbReference>
<dbReference type="AlphaFoldDB" id="A0A3B0ZGJ8"/>
<organism evidence="4">
    <name type="scientific">hydrothermal vent metagenome</name>
    <dbReference type="NCBI Taxonomy" id="652676"/>
    <lineage>
        <taxon>unclassified sequences</taxon>
        <taxon>metagenomes</taxon>
        <taxon>ecological metagenomes</taxon>
    </lineage>
</organism>
<feature type="domain" description="DHHA1" evidence="2">
    <location>
        <begin position="160"/>
        <end position="252"/>
    </location>
</feature>
<evidence type="ECO:0000259" key="2">
    <source>
        <dbReference type="Pfam" id="PF02272"/>
    </source>
</evidence>
<dbReference type="InterPro" id="IPR038763">
    <property type="entry name" value="DHH_sf"/>
</dbReference>
<dbReference type="EMBL" id="UOFO01000071">
    <property type="protein sequence ID" value="VAW85419.1"/>
    <property type="molecule type" value="Genomic_DNA"/>
</dbReference>
<reference evidence="4" key="1">
    <citation type="submission" date="2018-06" db="EMBL/GenBank/DDBJ databases">
        <authorList>
            <person name="Zhirakovskaya E."/>
        </authorList>
    </citation>
    <scope>NUCLEOTIDE SEQUENCE</scope>
</reference>
<dbReference type="Pfam" id="PF17768">
    <property type="entry name" value="RecJ_OB"/>
    <property type="match status" value="1"/>
</dbReference>
<dbReference type="Gene3D" id="3.90.1640.30">
    <property type="match status" value="1"/>
</dbReference>
<dbReference type="InterPro" id="IPR003156">
    <property type="entry name" value="DHHA1_dom"/>
</dbReference>
<evidence type="ECO:0000313" key="4">
    <source>
        <dbReference type="EMBL" id="VAW85419.1"/>
    </source>
</evidence>
<dbReference type="SUPFAM" id="SSF64182">
    <property type="entry name" value="DHH phosphoesterases"/>
    <property type="match status" value="1"/>
</dbReference>
<dbReference type="InterPro" id="IPR041122">
    <property type="entry name" value="RecJ_OB"/>
</dbReference>
<dbReference type="InterPro" id="IPR051673">
    <property type="entry name" value="SSDNA_exonuclease_RecJ"/>
</dbReference>
<dbReference type="Gene3D" id="3.10.310.30">
    <property type="match status" value="1"/>
</dbReference>
<dbReference type="PANTHER" id="PTHR30255:SF2">
    <property type="entry name" value="SINGLE-STRANDED-DNA-SPECIFIC EXONUCLEASE RECJ"/>
    <property type="match status" value="1"/>
</dbReference>